<dbReference type="GO" id="GO:0006355">
    <property type="term" value="P:regulation of DNA-templated transcription"/>
    <property type="evidence" value="ECO:0007669"/>
    <property type="project" value="InterPro"/>
</dbReference>
<dbReference type="InterPro" id="IPR001867">
    <property type="entry name" value="OmpR/PhoB-type_DNA-bd"/>
</dbReference>
<reference evidence="10 11" key="1">
    <citation type="submission" date="2020-08" db="EMBL/GenBank/DDBJ databases">
        <authorList>
            <person name="Liu C."/>
            <person name="Sun Q."/>
        </authorList>
    </citation>
    <scope>NUCLEOTIDE SEQUENCE [LARGE SCALE GENOMIC DNA]</scope>
    <source>
        <strain evidence="10 11">NSJ-61</strain>
    </source>
</reference>
<dbReference type="InterPro" id="IPR039420">
    <property type="entry name" value="WalR-like"/>
</dbReference>
<keyword evidence="1 6" id="KW-0597">Phosphoprotein</keyword>
<keyword evidence="3" id="KW-0805">Transcription regulation</keyword>
<evidence type="ECO:0000256" key="6">
    <source>
        <dbReference type="PROSITE-ProRule" id="PRU00169"/>
    </source>
</evidence>
<dbReference type="Proteomes" id="UP000515856">
    <property type="component" value="Chromosome"/>
</dbReference>
<organism evidence="10 11">
    <name type="scientific">[Eubacterium] hominis</name>
    <dbReference type="NCBI Taxonomy" id="2764325"/>
    <lineage>
        <taxon>Bacteria</taxon>
        <taxon>Bacillati</taxon>
        <taxon>Bacillota</taxon>
        <taxon>Erysipelotrichia</taxon>
        <taxon>Erysipelotrichales</taxon>
        <taxon>Erysipelotrichaceae</taxon>
        <taxon>Amedibacillus</taxon>
    </lineage>
</organism>
<evidence type="ECO:0000256" key="5">
    <source>
        <dbReference type="ARBA" id="ARBA00023163"/>
    </source>
</evidence>
<dbReference type="AlphaFoldDB" id="A0A7G9GRY5"/>
<dbReference type="Pfam" id="PF00486">
    <property type="entry name" value="Trans_reg_C"/>
    <property type="match status" value="1"/>
</dbReference>
<dbReference type="PANTHER" id="PTHR48111">
    <property type="entry name" value="REGULATOR OF RPOS"/>
    <property type="match status" value="1"/>
</dbReference>
<dbReference type="RefSeq" id="WP_117536482.1">
    <property type="nucleotide sequence ID" value="NZ_CP060636.1"/>
</dbReference>
<dbReference type="InterPro" id="IPR001789">
    <property type="entry name" value="Sig_transdc_resp-reg_receiver"/>
</dbReference>
<dbReference type="Gene3D" id="1.10.10.10">
    <property type="entry name" value="Winged helix-like DNA-binding domain superfamily/Winged helix DNA-binding domain"/>
    <property type="match status" value="1"/>
</dbReference>
<dbReference type="FunFam" id="1.10.10.10:FF:000018">
    <property type="entry name" value="DNA-binding response regulator ResD"/>
    <property type="match status" value="1"/>
</dbReference>
<keyword evidence="4 7" id="KW-0238">DNA-binding</keyword>
<gene>
    <name evidence="10" type="ORF">H9Q80_06360</name>
</gene>
<dbReference type="GO" id="GO:0032993">
    <property type="term" value="C:protein-DNA complex"/>
    <property type="evidence" value="ECO:0007669"/>
    <property type="project" value="TreeGrafter"/>
</dbReference>
<dbReference type="Gene3D" id="3.40.50.2300">
    <property type="match status" value="1"/>
</dbReference>
<dbReference type="GO" id="GO:0000156">
    <property type="term" value="F:phosphorelay response regulator activity"/>
    <property type="evidence" value="ECO:0007669"/>
    <property type="project" value="TreeGrafter"/>
</dbReference>
<dbReference type="KEGG" id="ehn:H9Q80_06360"/>
<dbReference type="GO" id="GO:0000976">
    <property type="term" value="F:transcription cis-regulatory region binding"/>
    <property type="evidence" value="ECO:0007669"/>
    <property type="project" value="TreeGrafter"/>
</dbReference>
<evidence type="ECO:0000259" key="8">
    <source>
        <dbReference type="PROSITE" id="PS50110"/>
    </source>
</evidence>
<dbReference type="EMBL" id="CP060636">
    <property type="protein sequence ID" value="QNM13567.1"/>
    <property type="molecule type" value="Genomic_DNA"/>
</dbReference>
<dbReference type="SMART" id="SM00448">
    <property type="entry name" value="REC"/>
    <property type="match status" value="1"/>
</dbReference>
<protein>
    <submittedName>
        <fullName evidence="10">Response regulator transcription factor</fullName>
    </submittedName>
</protein>
<sequence>MHLLIIEDHNDINAMIQDYLQKQGFQCDQAYSGTEGRLYYSTNDYDLIILDLMLPGLSGEELLEDIRKHSNVPVIVLSAKDSLDSKVNVLGAGADDYLCKPFELEELLARIQVQLRKSNKTSINTALQYKKLLLDSEQYDAKINDTYLNLTKHEYLILELLIRNPKRVFTKEEIYEYAWNDTYYGDDKTINTHMSNIRKKIRTQVAEEYIKTVWGIGFKMAE</sequence>
<keyword evidence="11" id="KW-1185">Reference proteome</keyword>
<feature type="domain" description="Response regulatory" evidence="8">
    <location>
        <begin position="2"/>
        <end position="115"/>
    </location>
</feature>
<dbReference type="CDD" id="cd00383">
    <property type="entry name" value="trans_reg_C"/>
    <property type="match status" value="1"/>
</dbReference>
<keyword evidence="2" id="KW-0902">Two-component regulatory system</keyword>
<dbReference type="GO" id="GO:0005829">
    <property type="term" value="C:cytosol"/>
    <property type="evidence" value="ECO:0007669"/>
    <property type="project" value="TreeGrafter"/>
</dbReference>
<evidence type="ECO:0000256" key="2">
    <source>
        <dbReference type="ARBA" id="ARBA00023012"/>
    </source>
</evidence>
<evidence type="ECO:0000256" key="4">
    <source>
        <dbReference type="ARBA" id="ARBA00023125"/>
    </source>
</evidence>
<dbReference type="PANTHER" id="PTHR48111:SF2">
    <property type="entry name" value="RESPONSE REGULATOR SAER"/>
    <property type="match status" value="1"/>
</dbReference>
<proteinExistence type="predicted"/>
<dbReference type="FunFam" id="3.40.50.2300:FF:000001">
    <property type="entry name" value="DNA-binding response regulator PhoB"/>
    <property type="match status" value="1"/>
</dbReference>
<evidence type="ECO:0000256" key="1">
    <source>
        <dbReference type="ARBA" id="ARBA00022553"/>
    </source>
</evidence>
<evidence type="ECO:0000256" key="3">
    <source>
        <dbReference type="ARBA" id="ARBA00023015"/>
    </source>
</evidence>
<dbReference type="SMART" id="SM00862">
    <property type="entry name" value="Trans_reg_C"/>
    <property type="match status" value="1"/>
</dbReference>
<evidence type="ECO:0000313" key="10">
    <source>
        <dbReference type="EMBL" id="QNM13567.1"/>
    </source>
</evidence>
<dbReference type="InterPro" id="IPR011006">
    <property type="entry name" value="CheY-like_superfamily"/>
</dbReference>
<dbReference type="SUPFAM" id="SSF52172">
    <property type="entry name" value="CheY-like"/>
    <property type="match status" value="1"/>
</dbReference>
<evidence type="ECO:0000313" key="11">
    <source>
        <dbReference type="Proteomes" id="UP000515856"/>
    </source>
</evidence>
<dbReference type="Pfam" id="PF00072">
    <property type="entry name" value="Response_reg"/>
    <property type="match status" value="1"/>
</dbReference>
<evidence type="ECO:0000259" key="9">
    <source>
        <dbReference type="PROSITE" id="PS51755"/>
    </source>
</evidence>
<keyword evidence="5" id="KW-0804">Transcription</keyword>
<dbReference type="PROSITE" id="PS51755">
    <property type="entry name" value="OMPR_PHOB"/>
    <property type="match status" value="1"/>
</dbReference>
<evidence type="ECO:0000256" key="7">
    <source>
        <dbReference type="PROSITE-ProRule" id="PRU01091"/>
    </source>
</evidence>
<dbReference type="PROSITE" id="PS50110">
    <property type="entry name" value="RESPONSE_REGULATORY"/>
    <property type="match status" value="1"/>
</dbReference>
<accession>A0A7G9GRY5</accession>
<feature type="DNA-binding region" description="OmpR/PhoB-type" evidence="7">
    <location>
        <begin position="124"/>
        <end position="222"/>
    </location>
</feature>
<name>A0A7G9GRY5_9FIRM</name>
<feature type="domain" description="OmpR/PhoB-type" evidence="9">
    <location>
        <begin position="124"/>
        <end position="222"/>
    </location>
</feature>
<dbReference type="Gene3D" id="6.10.250.690">
    <property type="match status" value="1"/>
</dbReference>
<dbReference type="InterPro" id="IPR036388">
    <property type="entry name" value="WH-like_DNA-bd_sf"/>
</dbReference>
<feature type="modified residue" description="4-aspartylphosphate" evidence="6">
    <location>
        <position position="51"/>
    </location>
</feature>